<dbReference type="GO" id="GO:0008270">
    <property type="term" value="F:zinc ion binding"/>
    <property type="evidence" value="ECO:0007669"/>
    <property type="project" value="UniProtKB-UniRule"/>
</dbReference>
<evidence type="ECO:0000256" key="9">
    <source>
        <dbReference type="RuleBase" id="RU366018"/>
    </source>
</evidence>
<evidence type="ECO:0000256" key="1">
    <source>
        <dbReference type="ARBA" id="ARBA00000900"/>
    </source>
</evidence>
<dbReference type="GO" id="GO:0005737">
    <property type="term" value="C:cytoplasm"/>
    <property type="evidence" value="ECO:0007669"/>
    <property type="project" value="TreeGrafter"/>
</dbReference>
<sequence>MYDNRKEPESLRDFLTHLPTYADNDYNEIVSYIVWKAVKICLTTDNDKIDWRTIVNLLESQISSDNSYKDVLEGKNWKDLHRHDNIDNFHNGTMCNRQCLPAEIVYYCFTCTINPLYGICDACFDPDEHIDHEYSASVITRSEGRLCHCGNESIFHDPESAYKCKNKLNNNRNNKLSFANNDFFDPIMHAAFNDIIDYIIDVILSTNELKNTSFTGYSHISTRNHNPKDNNNANNDNDNSASNDPEEVHSSNKDSIFNEILIETTESRNMVYESYASNMNINEIWTIQLNNEDNQVHIMDLASKISKVLNKPIEYGVSICKKLLEYNSPVVLAQTSDYDKIKEIYEMFRDENIVVHIRRLHDVFKVNLMEDLVHFLYNLCTDMNSPYEMKYTLRSCMMDSWKPKIEHAELEYNQPLKTKINLFGGFLSPGQFSYTSSTSPVSSPDEKISKKWFNPWNFEDCGDDHLAQILQNYDRDLSTVVAELSHSNICLFRGSRFQYLVAECFENLSRVASLRMTKVFCTLFSLTDNARRYITAQYLDVYLNVVYKAVSSDPVGIKLAFMSLMSQYTFQDPFLSNLAIQSGFIERTLKFAFTLLAFNSEDLVTFLPISIYNKFKLPSETIKNRKTIICLKDLCTLVSANTIPRELLESTSIFNCMLDAILQFSNILPVRREISEHVEFENFDFSTYYFFFSSLLIMIDGYLRCISMISDKEFRYTIIKRFMKVTISNGFELLSTSRRLVDHPVAFEEGHIPKLSAVKEKVCNHMTDVVRFQVGIDSQSFLNPTSYLFKFILQWSQCGRYEAVPKSVTSYVDFHKFFDDEVQALYLSEASLSTLVLIGQINVGFWVRNGTPIMHQKRMYTKFNMRELTYMSDVFNVQFSMCMANADDFMVTFLTRWGLKSWSNGTPMGDYPDDETTMAVVNECLLLLIQLFTEIKSLIVLSSIDNFERTLESEIIHAVAFNRCTYAQIMDTIPEHITRHSTFDNYLEKYAEFTPASGGAECGTFHLKDEYIKDLDPYYLGVSSSKRYEIEKSVRNYMKIKEKKDFVDTYVPVKEVHDILKDTPYYNLYAISSVDTFGIFLKSTLEHIKKCRYENLLPRVVHLIHLCVVNNLNDFMKVFWHEYEIIDTEFYHFHSIGSILYSLLLDDIFSNVHGKIREIFRVLSNKAPHVDVNGYLLEQTPSFNPEILKSSKGSRTSKEEEHLRKKKLAQARRDKILRKFSKQQMKFIEKNITANTSLSKMSSIKHPSDYSNTSVSLPGWEYPDDSCVFCKIEKNDDPFVYFSYQENNICDFGIDFSIPKHVTDMLQWEQKSYSEDENTLKMKYIQQAPVLRICGHGSHINCLGNHMKSAATVHTQTTKNVPNSYGFGLIYCPVCNSLMNSFLPKIVKFNNKSRESFWKKINQSFDVTNMPPELMLTCTKACDIFGELVGHDTTKKTFTSTYDIISNLLVNSIANFELRLRKNLISGTDDKQILSNLPNQCLVTFRLLSDLLTFTNNRINGAHSPADIMKMGRLKNGDAYNNVLSISNTIFFPNQSPLNSIEQILDLVYTKMEEDIILFCRGMLMVNFYESMDDMEIPWNKVTFDARNENELENYKVATRVLEQYLKFFNYTVPNIGLDINKVSKCFYHLLQGTTAVFLRRLILLFHVHFSVDDEKIKIENKLGDFENAINYLTRDKIKNFGELLSNFLNNYLSSAIQNYDNTSEEERIKIFTKLEKKHFPAISCGHLISLPYNLSTFYTNVEYEVNKIERILGGESVLCLLCGSTMYIQKPVPLHGYKIGECTNHLLNECESDSNYGLFLMMRTNMIYIAYGDRGTFYHSPYINKYGDAGEGLKYGTPVFLDNEKYEYLTNEIFLGNMIPHIVFRATDGNSDQGGWETL</sequence>
<reference evidence="12 13" key="1">
    <citation type="submission" date="2017-04" db="EMBL/GenBank/DDBJ databases">
        <authorList>
            <person name="Afonso C.L."/>
            <person name="Miller P.J."/>
            <person name="Scott M.A."/>
            <person name="Spackman E."/>
            <person name="Goraichik I."/>
            <person name="Dimitrov K.M."/>
            <person name="Suarez D.L."/>
            <person name="Swayne D.E."/>
        </authorList>
    </citation>
    <scope>NUCLEOTIDE SEQUENCE [LARGE SCALE GENOMIC DNA]</scope>
</reference>
<evidence type="ECO:0000256" key="7">
    <source>
        <dbReference type="ARBA" id="ARBA00046341"/>
    </source>
</evidence>
<dbReference type="GO" id="GO:0016567">
    <property type="term" value="P:protein ubiquitination"/>
    <property type="evidence" value="ECO:0007669"/>
    <property type="project" value="UniProtKB-UniRule"/>
</dbReference>
<name>A0A1X7R8A5_9SACH</name>
<keyword evidence="2 9" id="KW-0808">Transferase</keyword>
<dbReference type="UniPathway" id="UPA00143"/>
<dbReference type="Pfam" id="PF02207">
    <property type="entry name" value="zf-UBR"/>
    <property type="match status" value="1"/>
</dbReference>
<dbReference type="InterPro" id="IPR003126">
    <property type="entry name" value="Znf_UBR"/>
</dbReference>
<dbReference type="OrthoDB" id="26387at2759"/>
<evidence type="ECO:0000256" key="4">
    <source>
        <dbReference type="ARBA" id="ARBA00022771"/>
    </source>
</evidence>
<dbReference type="EMBL" id="FXLY01000009">
    <property type="protein sequence ID" value="SMN21897.1"/>
    <property type="molecule type" value="Genomic_DNA"/>
</dbReference>
<organism evidence="12 13">
    <name type="scientific">Maudiozyma saulgeensis</name>
    <dbReference type="NCBI Taxonomy" id="1789683"/>
    <lineage>
        <taxon>Eukaryota</taxon>
        <taxon>Fungi</taxon>
        <taxon>Dikarya</taxon>
        <taxon>Ascomycota</taxon>
        <taxon>Saccharomycotina</taxon>
        <taxon>Saccharomycetes</taxon>
        <taxon>Saccharomycetales</taxon>
        <taxon>Saccharomycetaceae</taxon>
        <taxon>Maudiozyma</taxon>
    </lineage>
</organism>
<dbReference type="SUPFAM" id="SSF46785">
    <property type="entry name" value="Winged helix' DNA-binding domain"/>
    <property type="match status" value="1"/>
</dbReference>
<dbReference type="GO" id="GO:0016874">
    <property type="term" value="F:ligase activity"/>
    <property type="evidence" value="ECO:0007669"/>
    <property type="project" value="UniProtKB-KW"/>
</dbReference>
<dbReference type="GO" id="GO:0071596">
    <property type="term" value="P:ubiquitin-dependent protein catabolic process via the N-end rule pathway"/>
    <property type="evidence" value="ECO:0007669"/>
    <property type="project" value="UniProtKB-UniRule"/>
</dbReference>
<feature type="compositionally biased region" description="Low complexity" evidence="10">
    <location>
        <begin position="229"/>
        <end position="243"/>
    </location>
</feature>
<keyword evidence="5 9" id="KW-0833">Ubl conjugation pathway</keyword>
<comment type="catalytic activity">
    <reaction evidence="1 9">
        <text>S-ubiquitinyl-[E2 ubiquitin-conjugating enzyme]-L-cysteine + [acceptor protein]-L-lysine = [E2 ubiquitin-conjugating enzyme]-L-cysteine + N(6)-ubiquitinyl-[acceptor protein]-L-lysine.</text>
        <dbReference type="EC" id="2.3.2.27"/>
    </reaction>
</comment>
<accession>A0A1X7R8A5</accession>
<keyword evidence="3 9" id="KW-0479">Metal-binding</keyword>
<dbReference type="InterPro" id="IPR039164">
    <property type="entry name" value="UBR1-like"/>
</dbReference>
<dbReference type="InterPro" id="IPR044046">
    <property type="entry name" value="E3_ligase_UBR-like_C"/>
</dbReference>
<dbReference type="PANTHER" id="PTHR21497">
    <property type="entry name" value="UBIQUITIN LIGASE E3 ALPHA-RELATED"/>
    <property type="match status" value="1"/>
</dbReference>
<protein>
    <recommendedName>
        <fullName evidence="9">E3 ubiquitin-protein ligase</fullName>
        <ecNumber evidence="9">2.3.2.27</ecNumber>
    </recommendedName>
</protein>
<dbReference type="Gene3D" id="2.10.110.30">
    <property type="match status" value="1"/>
</dbReference>
<evidence type="ECO:0000256" key="8">
    <source>
        <dbReference type="PROSITE-ProRule" id="PRU00508"/>
    </source>
</evidence>
<keyword evidence="4 9" id="KW-0863">Zinc-finger</keyword>
<dbReference type="PROSITE" id="PS51157">
    <property type="entry name" value="ZF_UBR"/>
    <property type="match status" value="1"/>
</dbReference>
<evidence type="ECO:0000256" key="2">
    <source>
        <dbReference type="ARBA" id="ARBA00022679"/>
    </source>
</evidence>
<dbReference type="Proteomes" id="UP000196158">
    <property type="component" value="Unassembled WGS sequence"/>
</dbReference>
<feature type="zinc finger region" description="UBR-type" evidence="8">
    <location>
        <begin position="93"/>
        <end position="169"/>
    </location>
</feature>
<dbReference type="Pfam" id="PF22960">
    <property type="entry name" value="WHD_UBR1"/>
    <property type="match status" value="1"/>
</dbReference>
<dbReference type="Pfam" id="PF18995">
    <property type="entry name" value="PRT6_C"/>
    <property type="match status" value="1"/>
</dbReference>
<proteinExistence type="inferred from homology"/>
<dbReference type="InterPro" id="IPR055194">
    <property type="entry name" value="UBR1-like_WH"/>
</dbReference>
<evidence type="ECO:0000256" key="3">
    <source>
        <dbReference type="ARBA" id="ARBA00022723"/>
    </source>
</evidence>
<evidence type="ECO:0000256" key="10">
    <source>
        <dbReference type="SAM" id="MobiDB-lite"/>
    </source>
</evidence>
<feature type="domain" description="UBR-type" evidence="11">
    <location>
        <begin position="93"/>
        <end position="169"/>
    </location>
</feature>
<evidence type="ECO:0000256" key="6">
    <source>
        <dbReference type="ARBA" id="ARBA00022833"/>
    </source>
</evidence>
<dbReference type="SMART" id="SM00396">
    <property type="entry name" value="ZnF_UBR1"/>
    <property type="match status" value="1"/>
</dbReference>
<evidence type="ECO:0000313" key="13">
    <source>
        <dbReference type="Proteomes" id="UP000196158"/>
    </source>
</evidence>
<evidence type="ECO:0000256" key="5">
    <source>
        <dbReference type="ARBA" id="ARBA00022786"/>
    </source>
</evidence>
<dbReference type="CDD" id="cd19670">
    <property type="entry name" value="UBR-box_UBR1_2_3"/>
    <property type="match status" value="1"/>
</dbReference>
<comment type="similarity">
    <text evidence="7 9">Belongs to the E3 ubiquitin-protein ligase UBR1-like family.</text>
</comment>
<gene>
    <name evidence="12" type="ORF">KASA_0J02332G</name>
</gene>
<feature type="region of interest" description="Disordered" evidence="10">
    <location>
        <begin position="220"/>
        <end position="251"/>
    </location>
</feature>
<keyword evidence="13" id="KW-1185">Reference proteome</keyword>
<dbReference type="GO" id="GO:0000151">
    <property type="term" value="C:ubiquitin ligase complex"/>
    <property type="evidence" value="ECO:0007669"/>
    <property type="project" value="TreeGrafter"/>
</dbReference>
<dbReference type="PANTHER" id="PTHR21497:SF24">
    <property type="entry name" value="E3 UBIQUITIN-PROTEIN LIGASE UBR1"/>
    <property type="match status" value="1"/>
</dbReference>
<comment type="function">
    <text evidence="9">Ubiquitin ligase protein which is a component of the N-end rule pathway. Recognizes and binds to proteins bearing specific N-terminal residues that are destabilizing according to the N-end rule, leading to their ubiquitination and subsequent degradation.</text>
</comment>
<dbReference type="GO" id="GO:0061630">
    <property type="term" value="F:ubiquitin protein ligase activity"/>
    <property type="evidence" value="ECO:0007669"/>
    <property type="project" value="UniProtKB-UniRule"/>
</dbReference>
<dbReference type="EC" id="2.3.2.27" evidence="9"/>
<keyword evidence="6 9" id="KW-0862">Zinc</keyword>
<evidence type="ECO:0000259" key="11">
    <source>
        <dbReference type="PROSITE" id="PS51157"/>
    </source>
</evidence>
<dbReference type="InterPro" id="IPR036390">
    <property type="entry name" value="WH_DNA-bd_sf"/>
</dbReference>
<keyword evidence="12" id="KW-0436">Ligase</keyword>
<comment type="pathway">
    <text evidence="9">Protein modification; protein ubiquitination.</text>
</comment>
<evidence type="ECO:0000313" key="12">
    <source>
        <dbReference type="EMBL" id="SMN21897.1"/>
    </source>
</evidence>
<dbReference type="STRING" id="1789683.A0A1X7R8A5"/>